<dbReference type="Proteomes" id="UP000759131">
    <property type="component" value="Unassembled WGS sequence"/>
</dbReference>
<keyword evidence="3" id="KW-1185">Reference proteome</keyword>
<accession>A0A7R9M100</accession>
<dbReference type="EMBL" id="CAJPIZ010058618">
    <property type="protein sequence ID" value="CAG2123493.1"/>
    <property type="molecule type" value="Genomic_DNA"/>
</dbReference>
<proteinExistence type="predicted"/>
<reference evidence="2" key="1">
    <citation type="submission" date="2020-11" db="EMBL/GenBank/DDBJ databases">
        <authorList>
            <person name="Tran Van P."/>
        </authorList>
    </citation>
    <scope>NUCLEOTIDE SEQUENCE</scope>
</reference>
<keyword evidence="1" id="KW-0175">Coiled coil</keyword>
<organism evidence="2">
    <name type="scientific">Medioppia subpectinata</name>
    <dbReference type="NCBI Taxonomy" id="1979941"/>
    <lineage>
        <taxon>Eukaryota</taxon>
        <taxon>Metazoa</taxon>
        <taxon>Ecdysozoa</taxon>
        <taxon>Arthropoda</taxon>
        <taxon>Chelicerata</taxon>
        <taxon>Arachnida</taxon>
        <taxon>Acari</taxon>
        <taxon>Acariformes</taxon>
        <taxon>Sarcoptiformes</taxon>
        <taxon>Oribatida</taxon>
        <taxon>Brachypylina</taxon>
        <taxon>Oppioidea</taxon>
        <taxon>Oppiidae</taxon>
        <taxon>Medioppia</taxon>
    </lineage>
</organism>
<gene>
    <name evidence="2" type="ORF">OSB1V03_LOCUS23438</name>
</gene>
<evidence type="ECO:0000256" key="1">
    <source>
        <dbReference type="SAM" id="Coils"/>
    </source>
</evidence>
<sequence length="93" mass="11136">ESIEFLTSERTVLADSLKETEESLFKERLDWIKEKETFDKVKVWSKNVYEKLKEKSEKLKEMETNVTEKDTQIEKLMQTNKNNENFVQNSSKL</sequence>
<evidence type="ECO:0000313" key="2">
    <source>
        <dbReference type="EMBL" id="CAD7651592.1"/>
    </source>
</evidence>
<dbReference type="EMBL" id="OC913193">
    <property type="protein sequence ID" value="CAD7651592.1"/>
    <property type="molecule type" value="Genomic_DNA"/>
</dbReference>
<feature type="non-terminal residue" evidence="2">
    <location>
        <position position="93"/>
    </location>
</feature>
<protein>
    <submittedName>
        <fullName evidence="2">Uncharacterized protein</fullName>
    </submittedName>
</protein>
<feature type="non-terminal residue" evidence="2">
    <location>
        <position position="1"/>
    </location>
</feature>
<evidence type="ECO:0000313" key="3">
    <source>
        <dbReference type="Proteomes" id="UP000759131"/>
    </source>
</evidence>
<name>A0A7R9M100_9ACAR</name>
<dbReference type="AlphaFoldDB" id="A0A7R9M100"/>
<feature type="coiled-coil region" evidence="1">
    <location>
        <begin position="45"/>
        <end position="79"/>
    </location>
</feature>